<dbReference type="Proteomes" id="UP000005259">
    <property type="component" value="Chromosome"/>
</dbReference>
<dbReference type="AlphaFoldDB" id="A0A9W3J8A4"/>
<protein>
    <submittedName>
        <fullName evidence="1">Uncharacterized protein</fullName>
    </submittedName>
</protein>
<organism evidence="1 2">
    <name type="scientific">Bacillus thuringiensis HD-771</name>
    <dbReference type="NCBI Taxonomy" id="1218175"/>
    <lineage>
        <taxon>Bacteria</taxon>
        <taxon>Bacillati</taxon>
        <taxon>Bacillota</taxon>
        <taxon>Bacilli</taxon>
        <taxon>Bacillales</taxon>
        <taxon>Bacillaceae</taxon>
        <taxon>Bacillus</taxon>
        <taxon>Bacillus cereus group</taxon>
    </lineage>
</organism>
<dbReference type="RefSeq" id="WP_000345538.1">
    <property type="nucleotide sequence ID" value="NC_018500.1"/>
</dbReference>
<gene>
    <name evidence="1" type="ORF">BTG_11980</name>
</gene>
<evidence type="ECO:0000313" key="1">
    <source>
        <dbReference type="EMBL" id="AFQ15852.1"/>
    </source>
</evidence>
<evidence type="ECO:0000313" key="2">
    <source>
        <dbReference type="Proteomes" id="UP000005259"/>
    </source>
</evidence>
<dbReference type="EMBL" id="CP003752">
    <property type="protein sequence ID" value="AFQ15852.1"/>
    <property type="molecule type" value="Genomic_DNA"/>
</dbReference>
<proteinExistence type="predicted"/>
<name>A0A9W3J8A4_BACTU</name>
<reference evidence="1 2" key="1">
    <citation type="submission" date="2012-08" db="EMBL/GenBank/DDBJ databases">
        <authorList>
            <person name="Doggett N."/>
            <person name="Teshima H."/>
            <person name="Bruce D."/>
            <person name="Detter J.C."/>
            <person name="Johnson S.L."/>
            <person name="Han C."/>
        </authorList>
    </citation>
    <scope>NUCLEOTIDE SEQUENCE [LARGE SCALE GENOMIC DNA]</scope>
    <source>
        <strain evidence="1 2">HD-771</strain>
    </source>
</reference>
<dbReference type="KEGG" id="bti:BTG_11980"/>
<sequence>MDFIAYNRAHLNNRRIRKLDDKVMVFVVPSIVQVGIVRTELRFPYKGELIDAYVTCGTMGESKTCIDIERCSQSSYDTTPIWHSILADELVIDGKSKSNRTSSTPYSFKPSQLAVNRDDHFRINIKEVGKGVKDITVELVVELALEE</sequence>
<accession>A0A9W3J8A4</accession>